<organism evidence="3 4">
    <name type="scientific">Aphanomyces invadans</name>
    <dbReference type="NCBI Taxonomy" id="157072"/>
    <lineage>
        <taxon>Eukaryota</taxon>
        <taxon>Sar</taxon>
        <taxon>Stramenopiles</taxon>
        <taxon>Oomycota</taxon>
        <taxon>Saprolegniomycetes</taxon>
        <taxon>Saprolegniales</taxon>
        <taxon>Verrucalvaceae</taxon>
        <taxon>Aphanomyces</taxon>
    </lineage>
</organism>
<comment type="caution">
    <text evidence="3">The sequence shown here is derived from an EMBL/GenBank/DDBJ whole genome shotgun (WGS) entry which is preliminary data.</text>
</comment>
<evidence type="ECO:0000313" key="4">
    <source>
        <dbReference type="Proteomes" id="UP000285060"/>
    </source>
</evidence>
<dbReference type="Proteomes" id="UP000285060">
    <property type="component" value="Unassembled WGS sequence"/>
</dbReference>
<feature type="region of interest" description="Disordered" evidence="2">
    <location>
        <begin position="148"/>
        <end position="171"/>
    </location>
</feature>
<dbReference type="EMBL" id="QUSY01000136">
    <property type="protein sequence ID" value="RHY32451.1"/>
    <property type="molecule type" value="Genomic_DNA"/>
</dbReference>
<dbReference type="AlphaFoldDB" id="A0A418B2X2"/>
<evidence type="ECO:0000256" key="2">
    <source>
        <dbReference type="SAM" id="MobiDB-lite"/>
    </source>
</evidence>
<feature type="coiled-coil region" evidence="1">
    <location>
        <begin position="54"/>
        <end position="102"/>
    </location>
</feature>
<evidence type="ECO:0000256" key="1">
    <source>
        <dbReference type="SAM" id="Coils"/>
    </source>
</evidence>
<name>A0A418B2X2_9STRA</name>
<gene>
    <name evidence="3" type="ORF">DYB32_002554</name>
</gene>
<proteinExistence type="predicted"/>
<protein>
    <submittedName>
        <fullName evidence="3">Uncharacterized protein</fullName>
    </submittedName>
</protein>
<keyword evidence="4" id="KW-1185">Reference proteome</keyword>
<accession>A0A418B2X2</accession>
<evidence type="ECO:0000313" key="3">
    <source>
        <dbReference type="EMBL" id="RHY32451.1"/>
    </source>
</evidence>
<reference evidence="3 4" key="1">
    <citation type="submission" date="2018-08" db="EMBL/GenBank/DDBJ databases">
        <title>Aphanomyces genome sequencing and annotation.</title>
        <authorList>
            <person name="Minardi D."/>
            <person name="Oidtmann B."/>
            <person name="Van Der Giezen M."/>
            <person name="Studholme D.J."/>
        </authorList>
    </citation>
    <scope>NUCLEOTIDE SEQUENCE [LARGE SCALE GENOMIC DNA]</scope>
    <source>
        <strain evidence="3 4">NJM0002</strain>
    </source>
</reference>
<keyword evidence="1" id="KW-0175">Coiled coil</keyword>
<feature type="compositionally biased region" description="Acidic residues" evidence="2">
    <location>
        <begin position="152"/>
        <end position="164"/>
    </location>
</feature>
<dbReference type="VEuPathDB" id="FungiDB:H310_04415"/>
<sequence>MEESALRLQQSCADLKRTNEALESQLAVVRTHDHDMEAKWAALDEDCRTVRAELAAQQALCMNLVEERNNLKSKATDLSKELRRLLKEMQRVLSQNKELQRLVTHFSTALSASQEEVAKWKTFYDNSPLKGMMATQIHLTKSTSFKRNEQLVFDEDDEESDDEAEGKSSNE</sequence>